<keyword evidence="2" id="KW-1185">Reference proteome</keyword>
<comment type="caution">
    <text evidence="1">The sequence shown here is derived from an EMBL/GenBank/DDBJ whole genome shotgun (WGS) entry which is preliminary data.</text>
</comment>
<protein>
    <submittedName>
        <fullName evidence="1">Uncharacterized protein</fullName>
    </submittedName>
</protein>
<dbReference type="Proteomes" id="UP000321189">
    <property type="component" value="Unassembled WGS sequence"/>
</dbReference>
<accession>A0ABQ0UAK9</accession>
<proteinExistence type="predicted"/>
<name>A0ABQ0UAK9_PSEAF</name>
<reference evidence="1 2" key="1">
    <citation type="submission" date="2019-07" db="EMBL/GenBank/DDBJ databases">
        <title>Whole genome shotgun sequence of Pseudoalteromonas atlantica NBRC 103033.</title>
        <authorList>
            <person name="Hosoyama A."/>
            <person name="Uohara A."/>
            <person name="Ohji S."/>
            <person name="Ichikawa N."/>
        </authorList>
    </citation>
    <scope>NUCLEOTIDE SEQUENCE [LARGE SCALE GENOMIC DNA]</scope>
    <source>
        <strain evidence="1 2">NBRC 103033</strain>
    </source>
</reference>
<dbReference type="RefSeq" id="WP_096739989.1">
    <property type="nucleotide sequence ID" value="NZ_BJUT01000004.1"/>
</dbReference>
<evidence type="ECO:0000313" key="2">
    <source>
        <dbReference type="Proteomes" id="UP000321189"/>
    </source>
</evidence>
<organism evidence="1 2">
    <name type="scientific">Pseudoalteromonas atlantica</name>
    <name type="common">Alteromonas atlantica</name>
    <dbReference type="NCBI Taxonomy" id="288"/>
    <lineage>
        <taxon>Bacteria</taxon>
        <taxon>Pseudomonadati</taxon>
        <taxon>Pseudomonadota</taxon>
        <taxon>Gammaproteobacteria</taxon>
        <taxon>Alteromonadales</taxon>
        <taxon>Pseudoalteromonadaceae</taxon>
        <taxon>Pseudoalteromonas</taxon>
    </lineage>
</organism>
<gene>
    <name evidence="1" type="ORF">PAT01_08110</name>
</gene>
<dbReference type="EMBL" id="BJUT01000004">
    <property type="protein sequence ID" value="GEK75507.1"/>
    <property type="molecule type" value="Genomic_DNA"/>
</dbReference>
<evidence type="ECO:0000313" key="1">
    <source>
        <dbReference type="EMBL" id="GEK75507.1"/>
    </source>
</evidence>
<sequence length="126" mass="14634">MENIFCGYYDEEAEQDVPLQPNISEAITFFKGFIWENESSESAMKILFFQSLGDNEASLQISCLEKKLWCISASASIRRRFLGPFFKRSTFKIFIDKNEDETENIIRLFYDSSPHEFAAFLKNSKG</sequence>